<evidence type="ECO:0000313" key="6">
    <source>
        <dbReference type="Proteomes" id="UP000261174"/>
    </source>
</evidence>
<dbReference type="PANTHER" id="PTHR43280">
    <property type="entry name" value="ARAC-FAMILY TRANSCRIPTIONAL REGULATOR"/>
    <property type="match status" value="1"/>
</dbReference>
<dbReference type="InterPro" id="IPR003313">
    <property type="entry name" value="AraC-bd"/>
</dbReference>
<comment type="caution">
    <text evidence="5">The sequence shown here is derived from an EMBL/GenBank/DDBJ whole genome shotgun (WGS) entry which is preliminary data.</text>
</comment>
<evidence type="ECO:0000313" key="5">
    <source>
        <dbReference type="EMBL" id="RFM33080.1"/>
    </source>
</evidence>
<dbReference type="GO" id="GO:0043565">
    <property type="term" value="F:sequence-specific DNA binding"/>
    <property type="evidence" value="ECO:0007669"/>
    <property type="project" value="InterPro"/>
</dbReference>
<dbReference type="SUPFAM" id="SSF51215">
    <property type="entry name" value="Regulatory protein AraC"/>
    <property type="match status" value="1"/>
</dbReference>
<gene>
    <name evidence="5" type="ORF">DXN04_18770</name>
</gene>
<dbReference type="Proteomes" id="UP000261174">
    <property type="component" value="Unassembled WGS sequence"/>
</dbReference>
<accession>A0A3E1NYT7</accession>
<proteinExistence type="predicted"/>
<dbReference type="EMBL" id="QTJV01000007">
    <property type="protein sequence ID" value="RFM33080.1"/>
    <property type="molecule type" value="Genomic_DNA"/>
</dbReference>
<dbReference type="CDD" id="cd06999">
    <property type="entry name" value="cupin_HpaA-like_N"/>
    <property type="match status" value="1"/>
</dbReference>
<dbReference type="GO" id="GO:0003700">
    <property type="term" value="F:DNA-binding transcription factor activity"/>
    <property type="evidence" value="ECO:0007669"/>
    <property type="project" value="InterPro"/>
</dbReference>
<keyword evidence="6" id="KW-1185">Reference proteome</keyword>
<dbReference type="PRINTS" id="PR00032">
    <property type="entry name" value="HTHARAC"/>
</dbReference>
<evidence type="ECO:0000256" key="2">
    <source>
        <dbReference type="ARBA" id="ARBA00023125"/>
    </source>
</evidence>
<keyword evidence="1" id="KW-0805">Transcription regulation</keyword>
<name>A0A3E1NYT7_9BACT</name>
<evidence type="ECO:0000259" key="4">
    <source>
        <dbReference type="PROSITE" id="PS01124"/>
    </source>
</evidence>
<protein>
    <submittedName>
        <fullName evidence="5">Helix-turn-helix domain-containing protein</fullName>
    </submittedName>
</protein>
<feature type="domain" description="HTH araC/xylS-type" evidence="4">
    <location>
        <begin position="182"/>
        <end position="284"/>
    </location>
</feature>
<dbReference type="SMART" id="SM00342">
    <property type="entry name" value="HTH_ARAC"/>
    <property type="match status" value="1"/>
</dbReference>
<evidence type="ECO:0000256" key="3">
    <source>
        <dbReference type="ARBA" id="ARBA00023163"/>
    </source>
</evidence>
<reference evidence="5 6" key="1">
    <citation type="submission" date="2018-08" db="EMBL/GenBank/DDBJ databases">
        <title>Chitinophaga sp. K20C18050901, a novel bacterium isolated from forest soil.</title>
        <authorList>
            <person name="Wang C."/>
        </authorList>
    </citation>
    <scope>NUCLEOTIDE SEQUENCE [LARGE SCALE GENOMIC DNA]</scope>
    <source>
        <strain evidence="5 6">K20C18050901</strain>
    </source>
</reference>
<dbReference type="RefSeq" id="WP_116854932.1">
    <property type="nucleotide sequence ID" value="NZ_QTJV01000007.1"/>
</dbReference>
<dbReference type="AlphaFoldDB" id="A0A3E1NYT7"/>
<dbReference type="OrthoDB" id="9793451at2"/>
<dbReference type="PANTHER" id="PTHR43280:SF32">
    <property type="entry name" value="TRANSCRIPTIONAL REGULATORY PROTEIN"/>
    <property type="match status" value="1"/>
</dbReference>
<dbReference type="InterPro" id="IPR014710">
    <property type="entry name" value="RmlC-like_jellyroll"/>
</dbReference>
<organism evidence="5 6">
    <name type="scientific">Chitinophaga silvisoli</name>
    <dbReference type="NCBI Taxonomy" id="2291814"/>
    <lineage>
        <taxon>Bacteria</taxon>
        <taxon>Pseudomonadati</taxon>
        <taxon>Bacteroidota</taxon>
        <taxon>Chitinophagia</taxon>
        <taxon>Chitinophagales</taxon>
        <taxon>Chitinophagaceae</taxon>
        <taxon>Chitinophaga</taxon>
    </lineage>
</organism>
<keyword evidence="2" id="KW-0238">DNA-binding</keyword>
<dbReference type="Pfam" id="PF12833">
    <property type="entry name" value="HTH_18"/>
    <property type="match status" value="1"/>
</dbReference>
<sequence>MVKYLEHYSGLYREDKGSAGELYVRSESVRDRSGLFNWQINPHVHTNLFQLFFITSGFVDVKMTEGTVRLSAPGIIVIPPGNVHGLTYDPEVTGHVLTLDNAYLEDILQPVIHIYNNFNTLICLTALDEGILSMVRQIDAEIFNNKEDRLFALQSLIGLLFVQLNRLNVQARFQTNMGGLNEKYFHMFQRSYTSSRPFSKSIPDFAKELCISTVHLNRVCHTVAGKSASLLLQEHAVAAAKKLLAHTSYSVSEIAYQLNFADPGYFARLFKKLTGKTPVEFRKELAA</sequence>
<dbReference type="InterPro" id="IPR047264">
    <property type="entry name" value="Cupin_HpaA-like_N"/>
</dbReference>
<dbReference type="InterPro" id="IPR009057">
    <property type="entry name" value="Homeodomain-like_sf"/>
</dbReference>
<dbReference type="InterPro" id="IPR018060">
    <property type="entry name" value="HTH_AraC"/>
</dbReference>
<evidence type="ECO:0000256" key="1">
    <source>
        <dbReference type="ARBA" id="ARBA00023015"/>
    </source>
</evidence>
<dbReference type="Pfam" id="PF02311">
    <property type="entry name" value="AraC_binding"/>
    <property type="match status" value="1"/>
</dbReference>
<dbReference type="SUPFAM" id="SSF46689">
    <property type="entry name" value="Homeodomain-like"/>
    <property type="match status" value="1"/>
</dbReference>
<dbReference type="Gene3D" id="1.10.10.60">
    <property type="entry name" value="Homeodomain-like"/>
    <property type="match status" value="1"/>
</dbReference>
<dbReference type="InterPro" id="IPR037923">
    <property type="entry name" value="HTH-like"/>
</dbReference>
<dbReference type="InterPro" id="IPR020449">
    <property type="entry name" value="Tscrpt_reg_AraC-type_HTH"/>
</dbReference>
<keyword evidence="3" id="KW-0804">Transcription</keyword>
<dbReference type="PROSITE" id="PS01124">
    <property type="entry name" value="HTH_ARAC_FAMILY_2"/>
    <property type="match status" value="1"/>
</dbReference>
<dbReference type="Gene3D" id="2.60.120.10">
    <property type="entry name" value="Jelly Rolls"/>
    <property type="match status" value="1"/>
</dbReference>